<dbReference type="AlphaFoldDB" id="A0A2W7CDR2"/>
<comment type="similarity">
    <text evidence="1 2">Belongs to the OprB family.</text>
</comment>
<evidence type="ECO:0000313" key="4">
    <source>
        <dbReference type="EMBL" id="PZV34593.1"/>
    </source>
</evidence>
<name>A0A2W7CDR2_9HYPH</name>
<sequence length="414" mass="44268">MPRMTGRRPGHLRRRTKLASHSDWAATGLVRSPSSQARASLSAATISRKRRGTTRVGDARKSMRPGGSMSAPRSTPIGVFRSRPAKCRRPSPIAAVDSLTQVARLGTLQETQEIYGGGQTWRLTQIWYEVAAFRGAIRPKAGRTSPGEDFGVFSCTFQNLSFCGSQPGNVAGDYWYSWPIGQWGGRVRGDLGKKFIQVAVYEENPRNLSSKFTLGHGGATGVLIPAEIGLRTGGNGGRVGAHRVGGWISTSPMVGVVTGELRPTPPSDLSQIERTSSYGLWASAQQQLKGRSVDGASVSGVTVFLNVVQTDRRTSLIDNQVAAGMFYEGADRRRAERRTGVRHSPNPHKRPLGPSGVARGTTRPSLRNSSSNSIMASGLFATCSFAPTSNGSTTPVEMPARGVGVAGLKSELTF</sequence>
<evidence type="ECO:0000256" key="2">
    <source>
        <dbReference type="RuleBase" id="RU363072"/>
    </source>
</evidence>
<dbReference type="GO" id="GO:0016020">
    <property type="term" value="C:membrane"/>
    <property type="evidence" value="ECO:0007669"/>
    <property type="project" value="InterPro"/>
</dbReference>
<dbReference type="EMBL" id="MZXV01000070">
    <property type="protein sequence ID" value="PZV34593.1"/>
    <property type="molecule type" value="Genomic_DNA"/>
</dbReference>
<dbReference type="InterPro" id="IPR038673">
    <property type="entry name" value="OprB_sf"/>
</dbReference>
<dbReference type="Proteomes" id="UP000248616">
    <property type="component" value="Unassembled WGS sequence"/>
</dbReference>
<accession>A0A2W7CDR2</accession>
<feature type="compositionally biased region" description="Polar residues" evidence="3">
    <location>
        <begin position="32"/>
        <end position="45"/>
    </location>
</feature>
<feature type="region of interest" description="Disordered" evidence="3">
    <location>
        <begin position="1"/>
        <end position="84"/>
    </location>
</feature>
<evidence type="ECO:0000256" key="3">
    <source>
        <dbReference type="SAM" id="MobiDB-lite"/>
    </source>
</evidence>
<keyword evidence="5" id="KW-1185">Reference proteome</keyword>
<dbReference type="InterPro" id="IPR007049">
    <property type="entry name" value="Carb-sel_porin_OprB"/>
</dbReference>
<dbReference type="GO" id="GO:0015288">
    <property type="term" value="F:porin activity"/>
    <property type="evidence" value="ECO:0007669"/>
    <property type="project" value="InterPro"/>
</dbReference>
<dbReference type="PANTHER" id="PTHR37944">
    <property type="entry name" value="PORIN B"/>
    <property type="match status" value="1"/>
</dbReference>
<protein>
    <submittedName>
        <fullName evidence="4">Uncharacterized protein</fullName>
    </submittedName>
</protein>
<dbReference type="Gene3D" id="2.40.160.180">
    <property type="entry name" value="Carbohydrate-selective porin OprB"/>
    <property type="match status" value="1"/>
</dbReference>
<feature type="region of interest" description="Disordered" evidence="3">
    <location>
        <begin position="333"/>
        <end position="370"/>
    </location>
</feature>
<dbReference type="GO" id="GO:0008643">
    <property type="term" value="P:carbohydrate transport"/>
    <property type="evidence" value="ECO:0007669"/>
    <property type="project" value="InterPro"/>
</dbReference>
<feature type="compositionally biased region" description="Basic residues" evidence="3">
    <location>
        <begin position="1"/>
        <end position="18"/>
    </location>
</feature>
<dbReference type="OrthoDB" id="177316at2"/>
<dbReference type="PANTHER" id="PTHR37944:SF1">
    <property type="entry name" value="PORIN B"/>
    <property type="match status" value="1"/>
</dbReference>
<gene>
    <name evidence="4" type="ORF">B5V02_31230</name>
</gene>
<dbReference type="InterPro" id="IPR052932">
    <property type="entry name" value="OprB_Porin"/>
</dbReference>
<evidence type="ECO:0000256" key="1">
    <source>
        <dbReference type="ARBA" id="ARBA00008769"/>
    </source>
</evidence>
<dbReference type="Pfam" id="PF04966">
    <property type="entry name" value="OprB"/>
    <property type="match status" value="1"/>
</dbReference>
<reference evidence="5" key="1">
    <citation type="submission" date="2017-03" db="EMBL/GenBank/DDBJ databases">
        <authorList>
            <person name="Safronova V.I."/>
            <person name="Sazanova A.L."/>
            <person name="Chirak E.R."/>
        </authorList>
    </citation>
    <scope>NUCLEOTIDE SEQUENCE [LARGE SCALE GENOMIC DNA]</scope>
    <source>
        <strain evidence="5">Ach-343</strain>
    </source>
</reference>
<organism evidence="4 5">
    <name type="scientific">Mesorhizobium kowhaii</name>
    <dbReference type="NCBI Taxonomy" id="1300272"/>
    <lineage>
        <taxon>Bacteria</taxon>
        <taxon>Pseudomonadati</taxon>
        <taxon>Pseudomonadota</taxon>
        <taxon>Alphaproteobacteria</taxon>
        <taxon>Hyphomicrobiales</taxon>
        <taxon>Phyllobacteriaceae</taxon>
        <taxon>Mesorhizobium</taxon>
    </lineage>
</organism>
<evidence type="ECO:0000313" key="5">
    <source>
        <dbReference type="Proteomes" id="UP000248616"/>
    </source>
</evidence>
<proteinExistence type="inferred from homology"/>
<comment type="caution">
    <text evidence="4">The sequence shown here is derived from an EMBL/GenBank/DDBJ whole genome shotgun (WGS) entry which is preliminary data.</text>
</comment>